<dbReference type="VEuPathDB" id="VectorBase:AATE017852"/>
<proteinExistence type="predicted"/>
<dbReference type="AlphaFoldDB" id="A0A182JGU9"/>
<protein>
    <submittedName>
        <fullName evidence="1">Uncharacterized protein</fullName>
    </submittedName>
</protein>
<organism evidence="1">
    <name type="scientific">Anopheles atroparvus</name>
    <name type="common">European mosquito</name>
    <dbReference type="NCBI Taxonomy" id="41427"/>
    <lineage>
        <taxon>Eukaryota</taxon>
        <taxon>Metazoa</taxon>
        <taxon>Ecdysozoa</taxon>
        <taxon>Arthropoda</taxon>
        <taxon>Hexapoda</taxon>
        <taxon>Insecta</taxon>
        <taxon>Pterygota</taxon>
        <taxon>Neoptera</taxon>
        <taxon>Endopterygota</taxon>
        <taxon>Diptera</taxon>
        <taxon>Nematocera</taxon>
        <taxon>Culicoidea</taxon>
        <taxon>Culicidae</taxon>
        <taxon>Anophelinae</taxon>
        <taxon>Anopheles</taxon>
    </lineage>
</organism>
<sequence length="111" mass="12344">MLTAGRAVLLLTVRRLLLLLLLVLLLLLLVLLLLLLLLLVLLLLLLLVLVLLVLQTVDRLATVGRLRRIEHPVPGQWVVHSRPGLVMRRNLMPTETAPVADVGGDERTNYG</sequence>
<evidence type="ECO:0000313" key="1">
    <source>
        <dbReference type="EnsemblMetazoa" id="AATE017852-PA.1"/>
    </source>
</evidence>
<reference evidence="1" key="1">
    <citation type="submission" date="2022-08" db="UniProtKB">
        <authorList>
            <consortium name="EnsemblMetazoa"/>
        </authorList>
    </citation>
    <scope>IDENTIFICATION</scope>
    <source>
        <strain evidence="1">EBRO</strain>
    </source>
</reference>
<dbReference type="EnsemblMetazoa" id="AATE017852-RA">
    <property type="protein sequence ID" value="AATE017852-PA.1"/>
    <property type="gene ID" value="AATE017852"/>
</dbReference>
<accession>A0A182JGU9</accession>
<name>A0A182JGU9_ANOAO</name>